<dbReference type="SFLD" id="SFLDG01129">
    <property type="entry name" value="C1.5:_HAD__Beta-PGM__Phosphata"/>
    <property type="match status" value="1"/>
</dbReference>
<dbReference type="RefSeq" id="WP_206856540.1">
    <property type="nucleotide sequence ID" value="NZ_CP147250.1"/>
</dbReference>
<sequence length="219" mass="24624">MKVNAVIFDMDGLLFDTEIVYYEASQTVADRMGFPYDKDLYLRFLGVSDEEVWANYHTIFASFGRETVQKFIDDSYQETLERFASGQVELKPGVLEFLTFLEEQDIPKVVASSNQRHVIELLLEKNDLRHRFDTIFSAENVKRAKPDPEIFLRAHAYLGTEKAETLILEDSQNGVLAAHGAGIPVIMVPDLLAPSDELAAKTTAIVSSLHEVPSLIANK</sequence>
<dbReference type="InterPro" id="IPR036412">
    <property type="entry name" value="HAD-like_sf"/>
</dbReference>
<accession>A0ABZ2SXU9</accession>
<dbReference type="NCBIfam" id="TIGR01509">
    <property type="entry name" value="HAD-SF-IA-v3"/>
    <property type="match status" value="1"/>
</dbReference>
<dbReference type="Pfam" id="PF13419">
    <property type="entry name" value="HAD_2"/>
    <property type="match status" value="1"/>
</dbReference>
<dbReference type="InterPro" id="IPR023198">
    <property type="entry name" value="PGP-like_dom2"/>
</dbReference>
<evidence type="ECO:0000313" key="1">
    <source>
        <dbReference type="EMBL" id="WYJ80407.1"/>
    </source>
</evidence>
<dbReference type="Gene3D" id="1.10.150.240">
    <property type="entry name" value="Putative phosphatase, domain 2"/>
    <property type="match status" value="1"/>
</dbReference>
<name>A0ABZ2SXU9_9ENTE</name>
<dbReference type="SFLD" id="SFLDS00003">
    <property type="entry name" value="Haloacid_Dehalogenase"/>
    <property type="match status" value="1"/>
</dbReference>
<dbReference type="InterPro" id="IPR023214">
    <property type="entry name" value="HAD_sf"/>
</dbReference>
<proteinExistence type="predicted"/>
<reference evidence="1 2" key="1">
    <citation type="submission" date="2024-03" db="EMBL/GenBank/DDBJ databases">
        <title>The Genome Sequence of Enterococcus sp. DIV1094.</title>
        <authorList>
            <consortium name="The Broad Institute Genomics Platform"/>
            <consortium name="The Broad Institute Microbial Omics Core"/>
            <consortium name="The Broad Institute Genomic Center for Infectious Diseases"/>
            <person name="Earl A."/>
            <person name="Manson A."/>
            <person name="Gilmore M."/>
            <person name="Schwartman J."/>
            <person name="Shea T."/>
            <person name="Abouelleil A."/>
            <person name="Cao P."/>
            <person name="Chapman S."/>
            <person name="Cusick C."/>
            <person name="Young S."/>
            <person name="Neafsey D."/>
            <person name="Nusbaum C."/>
            <person name="Birren B."/>
        </authorList>
    </citation>
    <scope>NUCLEOTIDE SEQUENCE [LARGE SCALE GENOMIC DNA]</scope>
    <source>
        <strain evidence="1 2">DIV1094</strain>
    </source>
</reference>
<keyword evidence="2" id="KW-1185">Reference proteome</keyword>
<protein>
    <submittedName>
        <fullName evidence="1">HAD superfamily hydrolase</fullName>
    </submittedName>
</protein>
<dbReference type="SFLD" id="SFLDG01135">
    <property type="entry name" value="C1.5.6:_HAD__Beta-PGM__Phospha"/>
    <property type="match status" value="1"/>
</dbReference>
<dbReference type="CDD" id="cd07505">
    <property type="entry name" value="HAD_BPGM-like"/>
    <property type="match status" value="1"/>
</dbReference>
<organism evidence="1 2">
    <name type="scientific">Candidatus Enterococcus mangumiae</name>
    <dbReference type="NCBI Taxonomy" id="2230878"/>
    <lineage>
        <taxon>Bacteria</taxon>
        <taxon>Bacillati</taxon>
        <taxon>Bacillota</taxon>
        <taxon>Bacilli</taxon>
        <taxon>Lactobacillales</taxon>
        <taxon>Enterococcaceae</taxon>
        <taxon>Enterococcus</taxon>
    </lineage>
</organism>
<dbReference type="PANTHER" id="PTHR18901:SF38">
    <property type="entry name" value="PSEUDOURIDINE-5'-PHOSPHATASE"/>
    <property type="match status" value="1"/>
</dbReference>
<dbReference type="InterPro" id="IPR006439">
    <property type="entry name" value="HAD-SF_hydro_IA"/>
</dbReference>
<dbReference type="PRINTS" id="PR00413">
    <property type="entry name" value="HADHALOGNASE"/>
</dbReference>
<dbReference type="GO" id="GO:0016787">
    <property type="term" value="F:hydrolase activity"/>
    <property type="evidence" value="ECO:0007669"/>
    <property type="project" value="UniProtKB-KW"/>
</dbReference>
<dbReference type="SUPFAM" id="SSF56784">
    <property type="entry name" value="HAD-like"/>
    <property type="match status" value="1"/>
</dbReference>
<dbReference type="Gene3D" id="3.40.50.1000">
    <property type="entry name" value="HAD superfamily/HAD-like"/>
    <property type="match status" value="1"/>
</dbReference>
<evidence type="ECO:0000313" key="2">
    <source>
        <dbReference type="Proteomes" id="UP000664360"/>
    </source>
</evidence>
<keyword evidence="1" id="KW-0378">Hydrolase</keyword>
<dbReference type="EMBL" id="CP147250">
    <property type="protein sequence ID" value="WYJ80407.1"/>
    <property type="molecule type" value="Genomic_DNA"/>
</dbReference>
<gene>
    <name evidence="1" type="ORF">DOK79_001970</name>
</gene>
<dbReference type="InterPro" id="IPR041492">
    <property type="entry name" value="HAD_2"/>
</dbReference>
<dbReference type="Proteomes" id="UP000664360">
    <property type="component" value="Chromosome"/>
</dbReference>
<dbReference type="PANTHER" id="PTHR18901">
    <property type="entry name" value="2-DEOXYGLUCOSE-6-PHOSPHATE PHOSPHATASE 2"/>
    <property type="match status" value="1"/>
</dbReference>